<feature type="compositionally biased region" description="Polar residues" evidence="1">
    <location>
        <begin position="39"/>
        <end position="52"/>
    </location>
</feature>
<gene>
    <name evidence="2" type="ORF">MRATA1EN1_LOCUS6299</name>
</gene>
<evidence type="ECO:0000313" key="3">
    <source>
        <dbReference type="Proteomes" id="UP001176941"/>
    </source>
</evidence>
<feature type="region of interest" description="Disordered" evidence="1">
    <location>
        <begin position="108"/>
        <end position="138"/>
    </location>
</feature>
<sequence length="189" mass="19973">MASYPQLSRARSPFGSVSARGPEGDPECKRKCSRCHLSSAPNTRSPGPQRSRSAAVFAQPGKGPALPPPLPARSSLRCRLRPPGSGIRPALPPWCAPRRRRRLSLLFPPLRRPRPGSRFAGDAARAPSGPGENRGARARACATDPPLLLPARARAPSWLRAGAAWRAGGEVAGVLAGGAHLFASVPPRR</sequence>
<keyword evidence="3" id="KW-1185">Reference proteome</keyword>
<dbReference type="EMBL" id="OX459951">
    <property type="protein sequence ID" value="CAI9157337.1"/>
    <property type="molecule type" value="Genomic_DNA"/>
</dbReference>
<proteinExistence type="predicted"/>
<organism evidence="2 3">
    <name type="scientific">Rangifer tarandus platyrhynchus</name>
    <name type="common">Svalbard reindeer</name>
    <dbReference type="NCBI Taxonomy" id="3082113"/>
    <lineage>
        <taxon>Eukaryota</taxon>
        <taxon>Metazoa</taxon>
        <taxon>Chordata</taxon>
        <taxon>Craniata</taxon>
        <taxon>Vertebrata</taxon>
        <taxon>Euteleostomi</taxon>
        <taxon>Mammalia</taxon>
        <taxon>Eutheria</taxon>
        <taxon>Laurasiatheria</taxon>
        <taxon>Artiodactyla</taxon>
        <taxon>Ruminantia</taxon>
        <taxon>Pecora</taxon>
        <taxon>Cervidae</taxon>
        <taxon>Odocoileinae</taxon>
        <taxon>Rangifer</taxon>
    </lineage>
</organism>
<evidence type="ECO:0000256" key="1">
    <source>
        <dbReference type="SAM" id="MobiDB-lite"/>
    </source>
</evidence>
<accession>A0ABN8Y6Y9</accession>
<evidence type="ECO:0000313" key="2">
    <source>
        <dbReference type="EMBL" id="CAI9157337.1"/>
    </source>
</evidence>
<protein>
    <submittedName>
        <fullName evidence="2">Uncharacterized protein</fullName>
    </submittedName>
</protein>
<reference evidence="2" key="1">
    <citation type="submission" date="2023-04" db="EMBL/GenBank/DDBJ databases">
        <authorList>
            <consortium name="ELIXIR-Norway"/>
        </authorList>
    </citation>
    <scope>NUCLEOTIDE SEQUENCE [LARGE SCALE GENOMIC DNA]</scope>
</reference>
<dbReference type="Proteomes" id="UP001176941">
    <property type="component" value="Chromosome 15"/>
</dbReference>
<name>A0ABN8Y6Y9_RANTA</name>
<feature type="region of interest" description="Disordered" evidence="1">
    <location>
        <begin position="1"/>
        <end position="74"/>
    </location>
</feature>